<comment type="caution">
    <text evidence="1">The sequence shown here is derived from an EMBL/GenBank/DDBJ whole genome shotgun (WGS) entry which is preliminary data.</text>
</comment>
<evidence type="ECO:0000313" key="1">
    <source>
        <dbReference type="EMBL" id="KAG9221500.1"/>
    </source>
</evidence>
<name>A0ACB7IU53_PLECO</name>
<evidence type="ECO:0000313" key="2">
    <source>
        <dbReference type="Proteomes" id="UP000824881"/>
    </source>
</evidence>
<proteinExistence type="predicted"/>
<gene>
    <name evidence="1" type="ORF">CCMSSC00406_0009489</name>
</gene>
<reference evidence="1 2" key="1">
    <citation type="journal article" date="2021" name="Appl. Environ. Microbiol.">
        <title>Genetic linkage and physical mapping for an oyster mushroom Pleurotus cornucopiae and QTL analysis for the trait cap color.</title>
        <authorList>
            <person name="Zhang Y."/>
            <person name="Gao W."/>
            <person name="Sonnenberg A."/>
            <person name="Chen Q."/>
            <person name="Zhang J."/>
            <person name="Huang C."/>
        </authorList>
    </citation>
    <scope>NUCLEOTIDE SEQUENCE [LARGE SCALE GENOMIC DNA]</scope>
    <source>
        <strain evidence="1">CCMSSC00406</strain>
    </source>
</reference>
<organism evidence="1 2">
    <name type="scientific">Pleurotus cornucopiae</name>
    <name type="common">Cornucopia mushroom</name>
    <dbReference type="NCBI Taxonomy" id="5321"/>
    <lineage>
        <taxon>Eukaryota</taxon>
        <taxon>Fungi</taxon>
        <taxon>Dikarya</taxon>
        <taxon>Basidiomycota</taxon>
        <taxon>Agaricomycotina</taxon>
        <taxon>Agaricomycetes</taxon>
        <taxon>Agaricomycetidae</taxon>
        <taxon>Agaricales</taxon>
        <taxon>Pleurotineae</taxon>
        <taxon>Pleurotaceae</taxon>
        <taxon>Pleurotus</taxon>
    </lineage>
</organism>
<protein>
    <submittedName>
        <fullName evidence="1">Uncharacterized protein</fullName>
    </submittedName>
</protein>
<sequence length="1319" mass="147354">MDDTHHDSVSDSSESMSFYTDALSNFSDDQPYRSGSTTPTPTIPPMSDVSRTSSADISMHSGRTCMPMDTSPIVGATIGPVAPNPSHNMPMQSLFDLSSTSTTMPIFANMLPTTNDQSMLPHPMTPSTLFNPSPSNHNTNYLPQFSDSFNFSTDNFLPNQAHSVHPSYNYNPNASFTPMPSHSSMPSLASNSSGSGLVAPPSSDFRPQLPSDLLHFHPQPSDKHAFTVPDIPHSAPALTSSMSVPILAPTPRYPGLMYSPPPISGTKRRHSASNADSLSSKPKRLRLNTPRSQQGIRMSADSASVDGSVPSTQGKGKRGSRAKGLRPARTETLSSLRAELSELKMARVESHKLEQARNVSHAEALQRETNLRNLLAFKDKQLADLRNQQSSLVSSKELLDLRTRLQALEQAKQDNAEAADAQYQELKDRSDAQLEELQRAVDMASGQQLREVSTSENHHRTIEDLNSQLESLEVEHGDALGKYQELEKEFRDASQKWQLDEEKCQEDHKCVVNTLHDRVKALEDAYAQLGSDSRDQRHELEDNYKNRIQVLEEDHKRSTADLKDRVDELQDEYTKVRSNTQNQLRELEDRHKTQLQALQQQTPSEVVDAHDQHLEDLEHQLASLREIQDLASRDRRSLEEDFQKQLAVLEKVCRDADASTQDLRTQVTDLERALEGSHQREEEALQVAGVQHDISDDLQSRISNLQVQHNKDEQDAETRMNEVHQQLNEARHQLNEAQEQLGEAQKSVAESNLRYQELQNARQETPASTVDVARVLETAISDAQREAEATFNSWKVAHDAQVQAEQEALRRELHDLRTHLQLLQREPVNDSNMDAQAQLGSQNQHGKGKQREVLNVKSFARRHVYPPVATSRNGTGLFAPQAFTPPRSTDAPFSRNATPGPSFRPVTVPSHPFAAQIRTRPVAPPLVAPRNNVSHANTPTSSRQPTPIFSPRQPTSAGSDRDGTPTPGQPSQPTTATQPEPQPPSFTTAMTAMENRILHAVENMVAGIATGLMQNQAPRVPRVVQAGACSQTHEPRTRDPARTKMMNLVQSKMHIMLHIEQDSQIIAAIERYNVAASAEEVATFEEDERAPPSLHPLRPFWPRLNHNWNIELACQFAQEVCNEEGEFDREEVKGHFMARLKTLHTYISRNSAHADGGDALLQIGRGRSRKARRRGTLYDNRMRIVQGNIQDGENAVWMLLHDMVKGLGLLGMSTDESDVQDTSAVAVIHKDWRSPEVIRLLQVIDRHRVHINSYGNARGGGQPRNRRRHLGGPVSKRKAVAGLPRNWYNPIWYNSLSYSQLIGLGALDEVPLPLINEDD</sequence>
<keyword evidence="2" id="KW-1185">Reference proteome</keyword>
<dbReference type="EMBL" id="WQMT02000006">
    <property type="protein sequence ID" value="KAG9221500.1"/>
    <property type="molecule type" value="Genomic_DNA"/>
</dbReference>
<accession>A0ACB7IU53</accession>
<dbReference type="Proteomes" id="UP000824881">
    <property type="component" value="Unassembled WGS sequence"/>
</dbReference>